<organism evidence="1 2">
    <name type="scientific">Botryotinia fuckeliana (strain T4)</name>
    <name type="common">Noble rot fungus</name>
    <name type="synonym">Botrytis cinerea</name>
    <dbReference type="NCBI Taxonomy" id="999810"/>
    <lineage>
        <taxon>Eukaryota</taxon>
        <taxon>Fungi</taxon>
        <taxon>Dikarya</taxon>
        <taxon>Ascomycota</taxon>
        <taxon>Pezizomycotina</taxon>
        <taxon>Leotiomycetes</taxon>
        <taxon>Helotiales</taxon>
        <taxon>Sclerotiniaceae</taxon>
        <taxon>Botrytis</taxon>
    </lineage>
</organism>
<sequence>MTTPPIRELVKKQMASLESERKKNFNFTRSLIVTDYL</sequence>
<dbReference type="EMBL" id="FQ790332">
    <property type="protein sequence ID" value="CCD51004.1"/>
    <property type="molecule type" value="Genomic_DNA"/>
</dbReference>
<dbReference type="InParanoid" id="G2YGX0"/>
<gene>
    <name evidence="1" type="ORF">BofuT4_uP022720.1</name>
</gene>
<accession>G2YGX0</accession>
<name>G2YGX0_BOTF4</name>
<protein>
    <submittedName>
        <fullName evidence="1">Uncharacterized protein</fullName>
    </submittedName>
</protein>
<dbReference type="Proteomes" id="UP000008177">
    <property type="component" value="Unplaced contigs"/>
</dbReference>
<reference evidence="2" key="1">
    <citation type="journal article" date="2011" name="PLoS Genet.">
        <title>Genomic analysis of the necrotrophic fungal pathogens Sclerotinia sclerotiorum and Botrytis cinerea.</title>
        <authorList>
            <person name="Amselem J."/>
            <person name="Cuomo C.A."/>
            <person name="van Kan J.A."/>
            <person name="Viaud M."/>
            <person name="Benito E.P."/>
            <person name="Couloux A."/>
            <person name="Coutinho P.M."/>
            <person name="de Vries R.P."/>
            <person name="Dyer P.S."/>
            <person name="Fillinger S."/>
            <person name="Fournier E."/>
            <person name="Gout L."/>
            <person name="Hahn M."/>
            <person name="Kohn L."/>
            <person name="Lapalu N."/>
            <person name="Plummer K.M."/>
            <person name="Pradier J.M."/>
            <person name="Quevillon E."/>
            <person name="Sharon A."/>
            <person name="Simon A."/>
            <person name="ten Have A."/>
            <person name="Tudzynski B."/>
            <person name="Tudzynski P."/>
            <person name="Wincker P."/>
            <person name="Andrew M."/>
            <person name="Anthouard V."/>
            <person name="Beever R.E."/>
            <person name="Beffa R."/>
            <person name="Benoit I."/>
            <person name="Bouzid O."/>
            <person name="Brault B."/>
            <person name="Chen Z."/>
            <person name="Choquer M."/>
            <person name="Collemare J."/>
            <person name="Cotton P."/>
            <person name="Danchin E.G."/>
            <person name="Da Silva C."/>
            <person name="Gautier A."/>
            <person name="Giraud C."/>
            <person name="Giraud T."/>
            <person name="Gonzalez C."/>
            <person name="Grossetete S."/>
            <person name="Guldener U."/>
            <person name="Henrissat B."/>
            <person name="Howlett B.J."/>
            <person name="Kodira C."/>
            <person name="Kretschmer M."/>
            <person name="Lappartient A."/>
            <person name="Leroch M."/>
            <person name="Levis C."/>
            <person name="Mauceli E."/>
            <person name="Neuveglise C."/>
            <person name="Oeser B."/>
            <person name="Pearson M."/>
            <person name="Poulain J."/>
            <person name="Poussereau N."/>
            <person name="Quesneville H."/>
            <person name="Rascle C."/>
            <person name="Schumacher J."/>
            <person name="Segurens B."/>
            <person name="Sexton A."/>
            <person name="Silva E."/>
            <person name="Sirven C."/>
            <person name="Soanes D.M."/>
            <person name="Talbot N.J."/>
            <person name="Templeton M."/>
            <person name="Yandava C."/>
            <person name="Yarden O."/>
            <person name="Zeng Q."/>
            <person name="Rollins J.A."/>
            <person name="Lebrun M.H."/>
            <person name="Dickman M."/>
        </authorList>
    </citation>
    <scope>NUCLEOTIDE SEQUENCE [LARGE SCALE GENOMIC DNA]</scope>
    <source>
        <strain evidence="2">T4</strain>
    </source>
</reference>
<dbReference type="HOGENOM" id="CLU_3350980_0_0_1"/>
<proteinExistence type="predicted"/>
<evidence type="ECO:0000313" key="2">
    <source>
        <dbReference type="Proteomes" id="UP000008177"/>
    </source>
</evidence>
<dbReference type="AlphaFoldDB" id="G2YGX0"/>
<evidence type="ECO:0000313" key="1">
    <source>
        <dbReference type="EMBL" id="CCD51004.1"/>
    </source>
</evidence>